<evidence type="ECO:0000313" key="4">
    <source>
        <dbReference type="Proteomes" id="UP001431217"/>
    </source>
</evidence>
<evidence type="ECO:0000256" key="2">
    <source>
        <dbReference type="SAM" id="Phobius"/>
    </source>
</evidence>
<name>A0ABT0ML01_9GAMM</name>
<sequence>MFVKCPRCHSLVATDAVTGAPPDYCPYCDGPIAGHPDLAKNEPPLEESAQAVSADDTPSQEHIAEPVAAEADENTAPATIVPEDDDAAATETPAIDTAAAENDDEPAKEDATAAAESATAVTDAKPKPRKKKRTAPSFAKRPVQAPDRPTPVWFWAIAAGLALLAGLQIVLADRAQLAADARWRPLIASACAALRCALPPWHEPGAFAMLRRDVRQHPYMPGALRVDATFRNNARWAQPWPELVLTLSDVDGRALGTRAFSPQEYLDKKVTQKEIASGQSAAIRLEVMEPAAGVVSFSFDFR</sequence>
<proteinExistence type="predicted"/>
<keyword evidence="2" id="KW-1133">Transmembrane helix</keyword>
<feature type="transmembrane region" description="Helical" evidence="2">
    <location>
        <begin position="152"/>
        <end position="172"/>
    </location>
</feature>
<accession>A0ABT0ML01</accession>
<feature type="region of interest" description="Disordered" evidence="1">
    <location>
        <begin position="38"/>
        <end position="144"/>
    </location>
</feature>
<keyword evidence="2" id="KW-0472">Membrane</keyword>
<keyword evidence="2" id="KW-0812">Transmembrane</keyword>
<dbReference type="RefSeq" id="WP_249475241.1">
    <property type="nucleotide sequence ID" value="NZ_JAMBEP010000003.1"/>
</dbReference>
<feature type="compositionally biased region" description="Low complexity" evidence="1">
    <location>
        <begin position="89"/>
        <end position="100"/>
    </location>
</feature>
<dbReference type="Pfam" id="PF11906">
    <property type="entry name" value="DUF3426"/>
    <property type="match status" value="1"/>
</dbReference>
<evidence type="ECO:0000256" key="1">
    <source>
        <dbReference type="SAM" id="MobiDB-lite"/>
    </source>
</evidence>
<feature type="compositionally biased region" description="Low complexity" evidence="1">
    <location>
        <begin position="112"/>
        <end position="123"/>
    </location>
</feature>
<keyword evidence="4" id="KW-1185">Reference proteome</keyword>
<gene>
    <name evidence="3" type="ORF">M2650_13130</name>
</gene>
<comment type="caution">
    <text evidence="3">The sequence shown here is derived from an EMBL/GenBank/DDBJ whole genome shotgun (WGS) entry which is preliminary data.</text>
</comment>
<reference evidence="3 4" key="1">
    <citation type="submission" date="2022-05" db="EMBL/GenBank/DDBJ databases">
        <title>Luteimonas sp. SX5, whole genome shotgun sequencing project.</title>
        <authorList>
            <person name="Zhao G."/>
            <person name="Shen L."/>
        </authorList>
    </citation>
    <scope>NUCLEOTIDE SEQUENCE [LARGE SCALE GENOMIC DNA]</scope>
    <source>
        <strain evidence="3 4">SX5</strain>
    </source>
</reference>
<evidence type="ECO:0000313" key="3">
    <source>
        <dbReference type="EMBL" id="MCL1635565.1"/>
    </source>
</evidence>
<organism evidence="3 4">
    <name type="scientific">Luteimonas galliterrae</name>
    <dbReference type="NCBI Taxonomy" id="2940486"/>
    <lineage>
        <taxon>Bacteria</taxon>
        <taxon>Pseudomonadati</taxon>
        <taxon>Pseudomonadota</taxon>
        <taxon>Gammaproteobacteria</taxon>
        <taxon>Lysobacterales</taxon>
        <taxon>Lysobacteraceae</taxon>
        <taxon>Luteimonas</taxon>
    </lineage>
</organism>
<dbReference type="InterPro" id="IPR021834">
    <property type="entry name" value="DUF3426"/>
</dbReference>
<dbReference type="EMBL" id="JAMBEP010000003">
    <property type="protein sequence ID" value="MCL1635565.1"/>
    <property type="molecule type" value="Genomic_DNA"/>
</dbReference>
<dbReference type="Proteomes" id="UP001431217">
    <property type="component" value="Unassembled WGS sequence"/>
</dbReference>
<protein>
    <submittedName>
        <fullName evidence="3">DUF3426 domain-containing protein</fullName>
    </submittedName>
</protein>